<dbReference type="PANTHER" id="PTHR30176">
    <property type="entry name" value="FERREDOXIN-TYPE PROTEIN NAPH"/>
    <property type="match status" value="1"/>
</dbReference>
<keyword evidence="8" id="KW-1133">Transmembrane helix</keyword>
<keyword evidence="8" id="KW-0812">Transmembrane</keyword>
<feature type="transmembrane region" description="Helical" evidence="8">
    <location>
        <begin position="32"/>
        <end position="50"/>
    </location>
</feature>
<feature type="domain" description="4Fe-4S ferredoxin-type" evidence="9">
    <location>
        <begin position="217"/>
        <end position="247"/>
    </location>
</feature>
<keyword evidence="2" id="KW-0004">4Fe-4S</keyword>
<evidence type="ECO:0000256" key="3">
    <source>
        <dbReference type="ARBA" id="ARBA00022723"/>
    </source>
</evidence>
<evidence type="ECO:0000256" key="1">
    <source>
        <dbReference type="ARBA" id="ARBA00022448"/>
    </source>
</evidence>
<sequence length="287" mass="30900">MTSAATASAVLGTVQAKRPARWRWLAARRLSQLTVFALFLLGPWAGVWVVKGNLASSLTLGVLPLTDPFVLAQSVVSGHWPERAALIGVAIVLVFYVFVAGRAYCGWVCPVNAATDAASWLRRRFKLTGGRTPPRSLRYWLLGAVLLVSALTGQMVWEAVNPVTLTQRALIFGGSFAWVLLAAVFLFDLFVAPRGWCGHVCPMGAAYALLGSKPLLRVAATHSSRCDDCGDCYAVCPEPQVLVAPIKAKGGAGPVITARECTACARCVDVCPTDVLRFTHRFDTQRD</sequence>
<evidence type="ECO:0000313" key="10">
    <source>
        <dbReference type="EMBL" id="MEO3693178.1"/>
    </source>
</evidence>
<proteinExistence type="predicted"/>
<feature type="transmembrane region" description="Helical" evidence="8">
    <location>
        <begin position="136"/>
        <end position="157"/>
    </location>
</feature>
<dbReference type="EMBL" id="JBDPZD010000006">
    <property type="protein sequence ID" value="MEO3693178.1"/>
    <property type="molecule type" value="Genomic_DNA"/>
</dbReference>
<evidence type="ECO:0000256" key="7">
    <source>
        <dbReference type="ARBA" id="ARBA00023014"/>
    </source>
</evidence>
<dbReference type="NCBIfam" id="TIGR02163">
    <property type="entry name" value="napH"/>
    <property type="match status" value="1"/>
</dbReference>
<dbReference type="InterPro" id="IPR011886">
    <property type="entry name" value="NapH_MauN"/>
</dbReference>
<dbReference type="InterPro" id="IPR017900">
    <property type="entry name" value="4Fe4S_Fe_S_CS"/>
</dbReference>
<evidence type="ECO:0000256" key="2">
    <source>
        <dbReference type="ARBA" id="ARBA00022485"/>
    </source>
</evidence>
<dbReference type="Pfam" id="PF12838">
    <property type="entry name" value="Fer4_7"/>
    <property type="match status" value="1"/>
</dbReference>
<organism evidence="10 11">
    <name type="scientific">Roseateles paludis</name>
    <dbReference type="NCBI Taxonomy" id="3145238"/>
    <lineage>
        <taxon>Bacteria</taxon>
        <taxon>Pseudomonadati</taxon>
        <taxon>Pseudomonadota</taxon>
        <taxon>Betaproteobacteria</taxon>
        <taxon>Burkholderiales</taxon>
        <taxon>Sphaerotilaceae</taxon>
        <taxon>Roseateles</taxon>
    </lineage>
</organism>
<comment type="caution">
    <text evidence="10">The sequence shown here is derived from an EMBL/GenBank/DDBJ whole genome shotgun (WGS) entry which is preliminary data.</text>
</comment>
<keyword evidence="7" id="KW-0411">Iron-sulfur</keyword>
<evidence type="ECO:0000256" key="8">
    <source>
        <dbReference type="SAM" id="Phobius"/>
    </source>
</evidence>
<dbReference type="Proteomes" id="UP001495147">
    <property type="component" value="Unassembled WGS sequence"/>
</dbReference>
<evidence type="ECO:0000313" key="11">
    <source>
        <dbReference type="Proteomes" id="UP001495147"/>
    </source>
</evidence>
<gene>
    <name evidence="10" type="primary">napH</name>
    <name evidence="10" type="ORF">ABDJ85_17030</name>
</gene>
<name>A0ABV0G636_9BURK</name>
<dbReference type="InterPro" id="IPR051684">
    <property type="entry name" value="Electron_Trans/Redox"/>
</dbReference>
<dbReference type="Gene3D" id="3.30.70.20">
    <property type="match status" value="2"/>
</dbReference>
<dbReference type="NCBIfam" id="NF007013">
    <property type="entry name" value="PRK09477.1"/>
    <property type="match status" value="1"/>
</dbReference>
<accession>A0ABV0G636</accession>
<evidence type="ECO:0000256" key="6">
    <source>
        <dbReference type="ARBA" id="ARBA00023004"/>
    </source>
</evidence>
<dbReference type="PROSITE" id="PS00198">
    <property type="entry name" value="4FE4S_FER_1"/>
    <property type="match status" value="1"/>
</dbReference>
<dbReference type="RefSeq" id="WP_347705996.1">
    <property type="nucleotide sequence ID" value="NZ_JBDPZD010000006.1"/>
</dbReference>
<feature type="transmembrane region" description="Helical" evidence="8">
    <location>
        <begin position="86"/>
        <end position="115"/>
    </location>
</feature>
<dbReference type="PROSITE" id="PS51379">
    <property type="entry name" value="4FE4S_FER_2"/>
    <property type="match status" value="2"/>
</dbReference>
<evidence type="ECO:0000256" key="4">
    <source>
        <dbReference type="ARBA" id="ARBA00022737"/>
    </source>
</evidence>
<keyword evidence="6" id="KW-0408">Iron</keyword>
<feature type="domain" description="4Fe-4S ferredoxin-type" evidence="9">
    <location>
        <begin position="252"/>
        <end position="281"/>
    </location>
</feature>
<dbReference type="PANTHER" id="PTHR30176:SF3">
    <property type="entry name" value="FERREDOXIN-TYPE PROTEIN NAPH"/>
    <property type="match status" value="1"/>
</dbReference>
<evidence type="ECO:0000259" key="9">
    <source>
        <dbReference type="PROSITE" id="PS51379"/>
    </source>
</evidence>
<evidence type="ECO:0000256" key="5">
    <source>
        <dbReference type="ARBA" id="ARBA00022982"/>
    </source>
</evidence>
<dbReference type="SUPFAM" id="SSF54862">
    <property type="entry name" value="4Fe-4S ferredoxins"/>
    <property type="match status" value="1"/>
</dbReference>
<keyword evidence="8" id="KW-0472">Membrane</keyword>
<keyword evidence="3" id="KW-0479">Metal-binding</keyword>
<keyword evidence="4" id="KW-0677">Repeat</keyword>
<feature type="transmembrane region" description="Helical" evidence="8">
    <location>
        <begin position="169"/>
        <end position="191"/>
    </location>
</feature>
<keyword evidence="11" id="KW-1185">Reference proteome</keyword>
<dbReference type="Pfam" id="PF12801">
    <property type="entry name" value="Fer4_5"/>
    <property type="match status" value="2"/>
</dbReference>
<keyword evidence="5" id="KW-0249">Electron transport</keyword>
<reference evidence="10 11" key="1">
    <citation type="submission" date="2024-05" db="EMBL/GenBank/DDBJ databases">
        <title>Roseateles sp. DJS-2-20 16S ribosomal RNA gene Genome sequencing and assembly.</title>
        <authorList>
            <person name="Woo H."/>
        </authorList>
    </citation>
    <scope>NUCLEOTIDE SEQUENCE [LARGE SCALE GENOMIC DNA]</scope>
    <source>
        <strain evidence="10 11">DJS-2-20</strain>
    </source>
</reference>
<protein>
    <submittedName>
        <fullName evidence="10">Quinol dehydrogenase ferredoxin subunit NapH</fullName>
    </submittedName>
</protein>
<dbReference type="InterPro" id="IPR017896">
    <property type="entry name" value="4Fe4S_Fe-S-bd"/>
</dbReference>
<keyword evidence="1" id="KW-0813">Transport</keyword>